<keyword evidence="1" id="KW-0472">Membrane</keyword>
<sequence>MSCFTILLPSPKNSSHLSSAHRLSKCSYATHTCILFIVCGYVCAMCLIAYTHQHTIYCVWICVWLAVAFPQSHSMIPCIVSSITIYPQSQASDHARIVEERKTQLTQDKGKFSMEEGKI</sequence>
<keyword evidence="1" id="KW-0812">Transmembrane</keyword>
<dbReference type="EMBL" id="CM035434">
    <property type="protein sequence ID" value="KAH7291671.1"/>
    <property type="molecule type" value="Genomic_DNA"/>
</dbReference>
<organism evidence="2 3">
    <name type="scientific">Ceratopteris richardii</name>
    <name type="common">Triangle waterfern</name>
    <dbReference type="NCBI Taxonomy" id="49495"/>
    <lineage>
        <taxon>Eukaryota</taxon>
        <taxon>Viridiplantae</taxon>
        <taxon>Streptophyta</taxon>
        <taxon>Embryophyta</taxon>
        <taxon>Tracheophyta</taxon>
        <taxon>Polypodiopsida</taxon>
        <taxon>Polypodiidae</taxon>
        <taxon>Polypodiales</taxon>
        <taxon>Pteridineae</taxon>
        <taxon>Pteridaceae</taxon>
        <taxon>Parkerioideae</taxon>
        <taxon>Ceratopteris</taxon>
    </lineage>
</organism>
<comment type="caution">
    <text evidence="2">The sequence shown here is derived from an EMBL/GenBank/DDBJ whole genome shotgun (WGS) entry which is preliminary data.</text>
</comment>
<evidence type="ECO:0000313" key="3">
    <source>
        <dbReference type="Proteomes" id="UP000825935"/>
    </source>
</evidence>
<gene>
    <name evidence="2" type="ORF">KP509_29G028100</name>
</gene>
<dbReference type="AlphaFoldDB" id="A0A8T2R7A5"/>
<evidence type="ECO:0000256" key="1">
    <source>
        <dbReference type="SAM" id="Phobius"/>
    </source>
</evidence>
<reference evidence="2" key="1">
    <citation type="submission" date="2021-08" db="EMBL/GenBank/DDBJ databases">
        <title>WGS assembly of Ceratopteris richardii.</title>
        <authorList>
            <person name="Marchant D.B."/>
            <person name="Chen G."/>
            <person name="Jenkins J."/>
            <person name="Shu S."/>
            <person name="Leebens-Mack J."/>
            <person name="Grimwood J."/>
            <person name="Schmutz J."/>
            <person name="Soltis P."/>
            <person name="Soltis D."/>
            <person name="Chen Z.-H."/>
        </authorList>
    </citation>
    <scope>NUCLEOTIDE SEQUENCE</scope>
    <source>
        <strain evidence="2">Whitten #5841</strain>
        <tissue evidence="2">Leaf</tissue>
    </source>
</reference>
<evidence type="ECO:0000313" key="2">
    <source>
        <dbReference type="EMBL" id="KAH7291671.1"/>
    </source>
</evidence>
<keyword evidence="1" id="KW-1133">Transmembrane helix</keyword>
<proteinExistence type="predicted"/>
<protein>
    <submittedName>
        <fullName evidence="2">Uncharacterized protein</fullName>
    </submittedName>
</protein>
<accession>A0A8T2R7A5</accession>
<keyword evidence="3" id="KW-1185">Reference proteome</keyword>
<dbReference type="Proteomes" id="UP000825935">
    <property type="component" value="Chromosome 29"/>
</dbReference>
<name>A0A8T2R7A5_CERRI</name>
<feature type="transmembrane region" description="Helical" evidence="1">
    <location>
        <begin position="28"/>
        <end position="50"/>
    </location>
</feature>